<keyword evidence="1" id="KW-0812">Transmembrane</keyword>
<protein>
    <submittedName>
        <fullName evidence="2">Uncharacterized protein</fullName>
    </submittedName>
</protein>
<dbReference type="AlphaFoldDB" id="A0A2H3D3E7"/>
<dbReference type="Proteomes" id="UP000217790">
    <property type="component" value="Unassembled WGS sequence"/>
</dbReference>
<dbReference type="InParanoid" id="A0A2H3D3E7"/>
<name>A0A2H3D3E7_ARMGA</name>
<gene>
    <name evidence="2" type="ORF">ARMGADRAFT_1086974</name>
</gene>
<dbReference type="EMBL" id="KZ293687">
    <property type="protein sequence ID" value="PBK85932.1"/>
    <property type="molecule type" value="Genomic_DNA"/>
</dbReference>
<sequence length="69" mass="7386">MPLLSLLPLTPKMTQDMFMHTAVTLLSILTIVNGPPHLIILLVLSYDHPPSGGHLSASPSSQHFAVSSL</sequence>
<feature type="transmembrane region" description="Helical" evidence="1">
    <location>
        <begin position="20"/>
        <end position="44"/>
    </location>
</feature>
<organism evidence="2 3">
    <name type="scientific">Armillaria gallica</name>
    <name type="common">Bulbous honey fungus</name>
    <name type="synonym">Armillaria bulbosa</name>
    <dbReference type="NCBI Taxonomy" id="47427"/>
    <lineage>
        <taxon>Eukaryota</taxon>
        <taxon>Fungi</taxon>
        <taxon>Dikarya</taxon>
        <taxon>Basidiomycota</taxon>
        <taxon>Agaricomycotina</taxon>
        <taxon>Agaricomycetes</taxon>
        <taxon>Agaricomycetidae</taxon>
        <taxon>Agaricales</taxon>
        <taxon>Marasmiineae</taxon>
        <taxon>Physalacriaceae</taxon>
        <taxon>Armillaria</taxon>
    </lineage>
</organism>
<keyword evidence="1" id="KW-1133">Transmembrane helix</keyword>
<reference evidence="3" key="1">
    <citation type="journal article" date="2017" name="Nat. Ecol. Evol.">
        <title>Genome expansion and lineage-specific genetic innovations in the forest pathogenic fungi Armillaria.</title>
        <authorList>
            <person name="Sipos G."/>
            <person name="Prasanna A.N."/>
            <person name="Walter M.C."/>
            <person name="O'Connor E."/>
            <person name="Balint B."/>
            <person name="Krizsan K."/>
            <person name="Kiss B."/>
            <person name="Hess J."/>
            <person name="Varga T."/>
            <person name="Slot J."/>
            <person name="Riley R."/>
            <person name="Boka B."/>
            <person name="Rigling D."/>
            <person name="Barry K."/>
            <person name="Lee J."/>
            <person name="Mihaltcheva S."/>
            <person name="LaButti K."/>
            <person name="Lipzen A."/>
            <person name="Waldron R."/>
            <person name="Moloney N.M."/>
            <person name="Sperisen C."/>
            <person name="Kredics L."/>
            <person name="Vagvoelgyi C."/>
            <person name="Patrignani A."/>
            <person name="Fitzpatrick D."/>
            <person name="Nagy I."/>
            <person name="Doyle S."/>
            <person name="Anderson J.B."/>
            <person name="Grigoriev I.V."/>
            <person name="Gueldener U."/>
            <person name="Muensterkoetter M."/>
            <person name="Nagy L.G."/>
        </authorList>
    </citation>
    <scope>NUCLEOTIDE SEQUENCE [LARGE SCALE GENOMIC DNA]</scope>
    <source>
        <strain evidence="3">Ar21-2</strain>
    </source>
</reference>
<evidence type="ECO:0000313" key="2">
    <source>
        <dbReference type="EMBL" id="PBK85932.1"/>
    </source>
</evidence>
<evidence type="ECO:0000313" key="3">
    <source>
        <dbReference type="Proteomes" id="UP000217790"/>
    </source>
</evidence>
<keyword evidence="3" id="KW-1185">Reference proteome</keyword>
<keyword evidence="1" id="KW-0472">Membrane</keyword>
<accession>A0A2H3D3E7</accession>
<proteinExistence type="predicted"/>
<evidence type="ECO:0000256" key="1">
    <source>
        <dbReference type="SAM" id="Phobius"/>
    </source>
</evidence>